<dbReference type="PANTHER" id="PTHR11669">
    <property type="entry name" value="REPLICATION FACTOR C / DNA POLYMERASE III GAMMA-TAU SUBUNIT"/>
    <property type="match status" value="1"/>
</dbReference>
<dbReference type="AlphaFoldDB" id="A0A1Y6ETA4"/>
<accession>A0A1Y6ETA4</accession>
<evidence type="ECO:0000313" key="4">
    <source>
        <dbReference type="EMBL" id="SMQ65449.1"/>
    </source>
</evidence>
<dbReference type="Proteomes" id="UP000194450">
    <property type="component" value="Unassembled WGS sequence"/>
</dbReference>
<name>A0A1Y6ETA4_9GAMM</name>
<dbReference type="PANTHER" id="PTHR11669:SF8">
    <property type="entry name" value="DNA POLYMERASE III SUBUNIT DELTA"/>
    <property type="match status" value="1"/>
</dbReference>
<keyword evidence="2" id="KW-0239">DNA-directed DNA polymerase</keyword>
<keyword evidence="2" id="KW-0808">Transferase</keyword>
<sequence>MRYPWLRELWLQLLDDARHDRLAHAHCVPWRLDAASDVLIGNLSQWLLCQQPTSKACGTCKSCLLMKAGNHPDLIEVGDAEQASIGVDQIRKLTQQLSQTANQSGRKLAVIKYADKLTLAAANALLKTLEEPTANTFLVLAAERPMQLLPTLRSRMRMHRFPSFVGTELKQWLEQYGQQPLAADDPILRAWPEAPLKALAQLQQRSDDASTTEHDPIAELWAALMGQGAWPGLTDKDNLATWLDASEFLMQDLVRIKQHIQPLRLHTNEVATANDWLMRQNVSMADLSEHIHAIQRVRQQQQQQSGLNGRLLLRDQWLRWPSE</sequence>
<dbReference type="Gene3D" id="3.40.50.300">
    <property type="entry name" value="P-loop containing nucleotide triphosphate hydrolases"/>
    <property type="match status" value="1"/>
</dbReference>
<evidence type="ECO:0000256" key="2">
    <source>
        <dbReference type="ARBA" id="ARBA00022932"/>
    </source>
</evidence>
<reference evidence="5" key="1">
    <citation type="submission" date="2017-04" db="EMBL/GenBank/DDBJ databases">
        <authorList>
            <person name="Varghese N."/>
            <person name="Submissions S."/>
        </authorList>
    </citation>
    <scope>NUCLEOTIDE SEQUENCE [LARGE SCALE GENOMIC DNA]</scope>
</reference>
<keyword evidence="5" id="KW-1185">Reference proteome</keyword>
<dbReference type="InterPro" id="IPR027417">
    <property type="entry name" value="P-loop_NTPase"/>
</dbReference>
<keyword evidence="2" id="KW-0548">Nucleotidyltransferase</keyword>
<comment type="catalytic activity">
    <reaction evidence="3">
        <text>DNA(n) + a 2'-deoxyribonucleoside 5'-triphosphate = DNA(n+1) + diphosphate</text>
        <dbReference type="Rhea" id="RHEA:22508"/>
        <dbReference type="Rhea" id="RHEA-COMP:17339"/>
        <dbReference type="Rhea" id="RHEA-COMP:17340"/>
        <dbReference type="ChEBI" id="CHEBI:33019"/>
        <dbReference type="ChEBI" id="CHEBI:61560"/>
        <dbReference type="ChEBI" id="CHEBI:173112"/>
        <dbReference type="EC" id="2.7.7.7"/>
    </reaction>
</comment>
<dbReference type="SUPFAM" id="SSF52540">
    <property type="entry name" value="P-loop containing nucleoside triphosphate hydrolases"/>
    <property type="match status" value="1"/>
</dbReference>
<evidence type="ECO:0000313" key="5">
    <source>
        <dbReference type="Proteomes" id="UP000194450"/>
    </source>
</evidence>
<dbReference type="GO" id="GO:0006261">
    <property type="term" value="P:DNA-templated DNA replication"/>
    <property type="evidence" value="ECO:0007669"/>
    <property type="project" value="TreeGrafter"/>
</dbReference>
<dbReference type="RefSeq" id="WP_086434367.1">
    <property type="nucleotide sequence ID" value="NZ_FXWH01000001.1"/>
</dbReference>
<gene>
    <name evidence="4" type="ORF">SAMN06297229_1271</name>
</gene>
<dbReference type="OrthoDB" id="9811073at2"/>
<evidence type="ECO:0000256" key="3">
    <source>
        <dbReference type="ARBA" id="ARBA00049244"/>
    </source>
</evidence>
<dbReference type="InterPro" id="IPR050238">
    <property type="entry name" value="DNA_Rep/Repair_Clamp_Loader"/>
</dbReference>
<dbReference type="Pfam" id="PF13177">
    <property type="entry name" value="DNA_pol3_delta2"/>
    <property type="match status" value="1"/>
</dbReference>
<protein>
    <recommendedName>
        <fullName evidence="1">DNA-directed DNA polymerase</fullName>
        <ecNumber evidence="1">2.7.7.7</ecNumber>
    </recommendedName>
</protein>
<proteinExistence type="predicted"/>
<evidence type="ECO:0000256" key="1">
    <source>
        <dbReference type="ARBA" id="ARBA00012417"/>
    </source>
</evidence>
<dbReference type="GO" id="GO:0003887">
    <property type="term" value="F:DNA-directed DNA polymerase activity"/>
    <property type="evidence" value="ECO:0007669"/>
    <property type="project" value="UniProtKB-KW"/>
</dbReference>
<dbReference type="GO" id="GO:0009360">
    <property type="term" value="C:DNA polymerase III complex"/>
    <property type="evidence" value="ECO:0007669"/>
    <property type="project" value="TreeGrafter"/>
</dbReference>
<dbReference type="EMBL" id="FXWH01000001">
    <property type="protein sequence ID" value="SMQ65449.1"/>
    <property type="molecule type" value="Genomic_DNA"/>
</dbReference>
<organism evidence="4 5">
    <name type="scientific">Pseudidiomarina planktonica</name>
    <dbReference type="NCBI Taxonomy" id="1323738"/>
    <lineage>
        <taxon>Bacteria</taxon>
        <taxon>Pseudomonadati</taxon>
        <taxon>Pseudomonadota</taxon>
        <taxon>Gammaproteobacteria</taxon>
        <taxon>Alteromonadales</taxon>
        <taxon>Idiomarinaceae</taxon>
        <taxon>Pseudidiomarina</taxon>
    </lineage>
</organism>
<dbReference type="EC" id="2.7.7.7" evidence="1"/>
<dbReference type="Gene3D" id="1.20.272.10">
    <property type="match status" value="1"/>
</dbReference>